<dbReference type="Gene3D" id="3.30.70.330">
    <property type="match status" value="2"/>
</dbReference>
<dbReference type="CDD" id="cd00590">
    <property type="entry name" value="RRM_SF"/>
    <property type="match status" value="1"/>
</dbReference>
<dbReference type="InterPro" id="IPR012677">
    <property type="entry name" value="Nucleotide-bd_a/b_plait_sf"/>
</dbReference>
<organism evidence="5 6">
    <name type="scientific">Zymoseptoria tritici (strain ST99CH_3D7)</name>
    <dbReference type="NCBI Taxonomy" id="1276538"/>
    <lineage>
        <taxon>Eukaryota</taxon>
        <taxon>Fungi</taxon>
        <taxon>Dikarya</taxon>
        <taxon>Ascomycota</taxon>
        <taxon>Pezizomycotina</taxon>
        <taxon>Dothideomycetes</taxon>
        <taxon>Dothideomycetidae</taxon>
        <taxon>Mycosphaerellales</taxon>
        <taxon>Mycosphaerellaceae</taxon>
        <taxon>Zymoseptoria</taxon>
    </lineage>
</organism>
<evidence type="ECO:0000313" key="6">
    <source>
        <dbReference type="Proteomes" id="UP000215127"/>
    </source>
</evidence>
<dbReference type="PANTHER" id="PTHR23003:SF3">
    <property type="entry name" value="FI21236P1-RELATED"/>
    <property type="match status" value="1"/>
</dbReference>
<protein>
    <recommendedName>
        <fullName evidence="4">RRM domain-containing protein</fullName>
    </recommendedName>
</protein>
<accession>A0A1X7S6M3</accession>
<dbReference type="SUPFAM" id="SSF54928">
    <property type="entry name" value="RNA-binding domain, RBD"/>
    <property type="match status" value="2"/>
</dbReference>
<dbReference type="GO" id="GO:0005634">
    <property type="term" value="C:nucleus"/>
    <property type="evidence" value="ECO:0007669"/>
    <property type="project" value="TreeGrafter"/>
</dbReference>
<gene>
    <name evidence="5" type="ORF">ZT3D7_G10444</name>
</gene>
<evidence type="ECO:0000256" key="3">
    <source>
        <dbReference type="SAM" id="MobiDB-lite"/>
    </source>
</evidence>
<dbReference type="PROSITE" id="PS50102">
    <property type="entry name" value="RRM"/>
    <property type="match status" value="1"/>
</dbReference>
<feature type="domain" description="RRM" evidence="4">
    <location>
        <begin position="246"/>
        <end position="324"/>
    </location>
</feature>
<evidence type="ECO:0000256" key="1">
    <source>
        <dbReference type="ARBA" id="ARBA00022884"/>
    </source>
</evidence>
<reference evidence="5 6" key="1">
    <citation type="submission" date="2016-06" db="EMBL/GenBank/DDBJ databases">
        <authorList>
            <person name="Kjaerup R.B."/>
            <person name="Dalgaard T.S."/>
            <person name="Juul-Madsen H.R."/>
        </authorList>
    </citation>
    <scope>NUCLEOTIDE SEQUENCE [LARGE SCALE GENOMIC DNA]</scope>
</reference>
<dbReference type="EMBL" id="LT853702">
    <property type="protein sequence ID" value="SMQ55289.1"/>
    <property type="molecule type" value="Genomic_DNA"/>
</dbReference>
<feature type="compositionally biased region" description="Polar residues" evidence="3">
    <location>
        <begin position="336"/>
        <end position="355"/>
    </location>
</feature>
<feature type="compositionally biased region" description="Basic and acidic residues" evidence="3">
    <location>
        <begin position="356"/>
        <end position="365"/>
    </location>
</feature>
<proteinExistence type="predicted"/>
<evidence type="ECO:0000256" key="2">
    <source>
        <dbReference type="PROSITE-ProRule" id="PRU00176"/>
    </source>
</evidence>
<evidence type="ECO:0000313" key="5">
    <source>
        <dbReference type="EMBL" id="SMQ55289.1"/>
    </source>
</evidence>
<dbReference type="AlphaFoldDB" id="A0A1X7S6M3"/>
<dbReference type="Pfam" id="PF00076">
    <property type="entry name" value="RRM_1"/>
    <property type="match status" value="1"/>
</dbReference>
<feature type="region of interest" description="Disordered" evidence="3">
    <location>
        <begin position="336"/>
        <end position="365"/>
    </location>
</feature>
<keyword evidence="6" id="KW-1185">Reference proteome</keyword>
<evidence type="ECO:0000259" key="4">
    <source>
        <dbReference type="PROSITE" id="PS50102"/>
    </source>
</evidence>
<dbReference type="GO" id="GO:0005737">
    <property type="term" value="C:cytoplasm"/>
    <property type="evidence" value="ECO:0007669"/>
    <property type="project" value="TreeGrafter"/>
</dbReference>
<dbReference type="SMART" id="SM00360">
    <property type="entry name" value="RRM"/>
    <property type="match status" value="2"/>
</dbReference>
<dbReference type="InterPro" id="IPR050374">
    <property type="entry name" value="RRT5_SRSF_SR"/>
</dbReference>
<dbReference type="PANTHER" id="PTHR23003">
    <property type="entry name" value="RNA RECOGNITION MOTIF RRM DOMAIN CONTAINING PROTEIN"/>
    <property type="match status" value="1"/>
</dbReference>
<dbReference type="Proteomes" id="UP000215127">
    <property type="component" value="Chromosome 11"/>
</dbReference>
<name>A0A1X7S6M3_ZYMT9</name>
<dbReference type="GO" id="GO:0003729">
    <property type="term" value="F:mRNA binding"/>
    <property type="evidence" value="ECO:0007669"/>
    <property type="project" value="TreeGrafter"/>
</dbReference>
<dbReference type="STRING" id="1276538.A0A1X7S6M3"/>
<keyword evidence="1 2" id="KW-0694">RNA-binding</keyword>
<dbReference type="GO" id="GO:1990904">
    <property type="term" value="C:ribonucleoprotein complex"/>
    <property type="evidence" value="ECO:0007669"/>
    <property type="project" value="TreeGrafter"/>
</dbReference>
<dbReference type="InterPro" id="IPR000504">
    <property type="entry name" value="RRM_dom"/>
</dbReference>
<dbReference type="InterPro" id="IPR035979">
    <property type="entry name" value="RBD_domain_sf"/>
</dbReference>
<sequence length="365" mass="39825">MSTSSGSSTQRATGPYLLGIEGLPRRYTWQDLKDLIRKQAAHNCWTEMAVLSNGQSDGKGAARVPKADEATKLFNYLAQTLVENSPLVVHMWNIGGPIAIMMRCNCGGASQVHRSNDESARVSAMAVDPRWQNFTPTSPLAGTGRSYPLVQAQAQAGTYPSQFMASAERNNMPVDTTQVTLAMRGVQIGPRASQAAQQQMYQARSTQQYPRYQQQQRQPAQIPMYAANATGTPINISQGIVRTECRGVFVNGLSFKASTKDIEKHFARAGPIVKVDLQRDTQSGRSKGNCTIQYVNADSVAAAIAIFNGQEFWGMPLNVRRDKEATPVNVPITTSNARSRAGRTTTEPIIVNGSQPRKDSVLSCR</sequence>